<dbReference type="Gene3D" id="1.10.1660.10">
    <property type="match status" value="1"/>
</dbReference>
<dbReference type="GO" id="GO:0006355">
    <property type="term" value="P:regulation of DNA-templated transcription"/>
    <property type="evidence" value="ECO:0007669"/>
    <property type="project" value="InterPro"/>
</dbReference>
<protein>
    <submittedName>
        <fullName evidence="3">Outer membrane autotransporter barrel</fullName>
    </submittedName>
</protein>
<dbReference type="PATRIC" id="fig|1576480.3.peg.533"/>
<feature type="domain" description="HTH merR-type" evidence="2">
    <location>
        <begin position="12"/>
        <end position="83"/>
    </location>
</feature>
<organism evidence="3 4">
    <name type="scientific">candidate division WWE3 bacterium CSP1-7</name>
    <dbReference type="NCBI Taxonomy" id="1576480"/>
    <lineage>
        <taxon>Bacteria</taxon>
        <taxon>Katanobacteria</taxon>
    </lineage>
</organism>
<proteinExistence type="predicted"/>
<evidence type="ECO:0000259" key="2">
    <source>
        <dbReference type="Pfam" id="PF13411"/>
    </source>
</evidence>
<accession>A0A0T5ZWX5</accession>
<evidence type="ECO:0000313" key="4">
    <source>
        <dbReference type="Proteomes" id="UP000051297"/>
    </source>
</evidence>
<sequence length="3414" mass="347135">MENDLLEKLIPVSEIVKRSGVGYHTLRYYTKIGLLPYMSRRLPYPDAPSTVGHYPEKVLESLKKIAELKKQGWDNGRIKKELENPQIVPSAAITPEPATPIPVLPPLLPPPPPPSPTPPSLDPIILGEERKHNELLSQISHFLTNMIRVPLPAHEPILAKIASHTLTLALVFGTIAILALGFSDLTRERIQRIFGGFWDQYVERIVPGNFLGIAQIADPIVDTNDVLEYSEFDLTRWLHSKIPFLFDTGRFLGTLFFGETGDYFISPLGVASLKDLRAVAIVADSLEAKEGIFGSIKVDSLNVENLTVSGTTTGVTGTGGGGGGIATGGDADTLEGQGGDYYLNWSNFTGTPVILSSLDGVSNNEGNIDLIAGANIVITPDDGANTITITSIAGSDADTLDGLDSLQFLRSNTSDSFTAGTLTIADGTTLTVNSTAINLGNAVTDLVIFNGAIDSDIIPSLNAQYDIGSAGVRWDIGYFDEIVVNTLSAGASDISGTISSDFSINTDNASADIQDATLTFIRGTSSPNAVLRWDATLDRYRFESFPVYFDSNLISASTVEGTQLISTVATGTAPLTVASTTLVANLNADLFDDLNSDQFLRSDTDDSYTGTGTLTTDSGTTVDINGTLAWGGATVTEALDMNASIISNIGNDGTDFDTGGGLTLAGDLTVSGGEIFLTPVASSGSTTEGTIYYDSDNDKLFVYANGAFQRLATDMTKYTATDTALANAGYVEIAHNQSTNDLSLTAWYYDSLLGQWRTIENFTTTKDLDLWSEFNPLFTQKLKTSSVKLQFKEDNLGTGTDGAITVSSSTNINSTSLIAGRACADGGDAVYYNITALTSTNATLTGPPSSGCLNVGDEVLLINLQGTNSAFGNTGNYETLRVQGVTSNVVTFTNSKTKFYGDGASDDTNLGTAQGTQRVLLQRVPNYTSVTVNTGINFFPSTWDGIKGGVMFFRATGAVSVNGTGTINANAVGHRGGTGGAAAGAAPAGGGGNGGEAFCGIGGTGVSGTGNAGNGAAGGGVGQEVATYDGGDGSCGGGGGSGTNTGLGSATQGGAGGGGHNIAGGGGAGYGTFGTSPASRSGGTSSGQNGGTNSSGNGGYGTYTTGGGGGTYGDANLTKLYFGSAGGGGGDYNTAFATTGGAGGAGGGIIYISADSVAVSGTISSTAVAGVSATSGCDAGGEYAGGGGGGAGGSIKIVGNSLTLGASKVTSTGGAGGSGCESGTPGATNQGGVGGSGRVAVKYASSISGSTDPAYTSATFEYNPYAIYVSNEIHTPGTTAFNTISWTENLDTNGKIELQTRSGNTIDSTDGTWEGWRPVVSGTNTLMLENANTHTNWTGTNATVAEGDVARNVDYFEDEDVSNSGDLAKVTATAANGYAEATISSTDISGYDYLTVWIRSGARGDVLTLGFGEAAATEQTKTFYIDKVESWQKIYWDIRNVAAGSRNGVTKLRITSITNGNTIWFDNVTADKYLVTSGGSTITSSPNNYIQYRAVLSTTNVLNSPVLSKVRINLTNPNGTFTIDADRVRSPFDVADSQSTLRIDPLKLEYNKFSLGTGADGAITVSSSTNINATSLIVGRSCADGGDAVNYSATALTSTSATLSTTPSAGCLAVGDEILLINVAGTNSALGNVGNYETLRVLSVVTNTVNFTTAKTKFYGDGASDDNNLGTAEGTQRVMLQRVPNYTSVTVNTAINFFPATWNGTKNGVMFFRATGAVAVNGTGTINANAIGHRGGAGGVASGAAPNGGGGNGGEAFCGIGGTGASGAGNGGSGAAGGAIGHENVAYSGGNGSCGGGGGTSIAGAGLGSATQGGSGGGGGNIGGGGGAGYGTFGTSPAARGGGAAGQNGGTNSSGNGGVDTGNFYVTGGGGGTYGDANLTKLYFGAAGGGGGDYNNTGPTAGAGGASGGIVYIAADSVTVSGTISSNAANGSPTSSGTSCDGAGEYAGGGGGGAGGSIKIVGNNLTLGASKVLASGGSGGNGCENGSFGATNIGGVGGSGRIAVYNAGTISGSTSPTYTVDSSVADFNPYKVFTSKEIATPGAVSLDTIAWTENLPAGTEIRFQTRSGATSNSLDGTWQEWRPQGIVLESADTHTNWVGTNATVAEGDVTRDVNYFEDEDEPTVTNITKITSSTNGGYAEATPVGSPVDISVRRYLAFWIRASIAGSSLRFGFGETVATEREESITIYTANVWQKYYWDISDVPAANRDAVTKLRLTNLTTASNTIYLDNVFSDVYLTDNAGSAITSTANSYIQYRALLTTTSILNTPTLSEVRINYTDGSGSKTIDDHLANQNNVDEYDLTGRLAITEYELDDFKSIRLEIGLTNVTQQGDFDPGTGADGSVTVSSSTNINATNLVAGRSCLDGGDAVNYNVSSLTANTATIVSGTGPSTGCLNPGDEILLINLQGSNTAFGNTGNYETLHIQSIANNVVTFTSSKAKYYGNGASDDTNLGTTEGTQRVMLQRVPNYSTLTVNTGINFFPATWNGAKGGLMFFRASVSANINGTIHANAVGYAGGVGIAAGEATEDYGGYGGDSICGSGGVGGITSSTAGAAGAAGGGGGNLAGGNGYCGGGGGSGENVNSPGLGSTTSGGSGGGGGGIAGGGAGGNGGPGNAGGAYTSAGSNGGTNSSGNGGAVGRGSGGGGGTYGDSNLTKLFFGSGGGGGGGYNGTSGNGGKGGGIIYISADSTTVSGNLQSNGSSGSSSSCAGAGDYGGGGGGGAGGSIKLVGNSINVGTSKTIASAGSGGTGCINGVAGTTNGGTGGVGRIATYYASTVSGSSSPSAELASTASNNYSLIISDEIPTPNAVGYTPLTWLADLNTYGMVQLQTRTGKSNNSTDGTWESWKPSTATTNTLMLDNANTHTNWVANDPALLTVADGDVTRDVDYYEDEDEPTAGNLTKLTVGANADTYAERIIGTTDLNPYDYLTLWVRSSVTGSMIKLGFGETAATEHEESFHIDTVNTWQKIYWDISDIPDHERDGVRNFRITAPGTSYTLYFDNLTTDRYLTDPNASFITSTPNDYIQYRAILTTSNTGYRPTLHNVNFNYETGYKTVQVDNNNVRLYNYTGATQNVRLEAIVFGADLAEWYPTSDLSIEAGDVIAIAGEKDDAGVPKIQKATVTSDPKIMGIISTKAGVELGIPREDRRLVGLAGRVPVKIAPDSPAITAGDLLTSSGTYPGMAQKLAKPGFSVAKALEDWSPDSGVGRIDAFLAVSWGDPGVVVDDEGDAAEVVDSSESTVQSGETETSELQPTDSELPATNDELPATDSPTDTLEQPKEPITQKIITPQIEADEGIFLTLKVAVEAIFEKITVKVAEIAIAFIDNLTIKKLTVEGETLGESVLPAGEVQILITNSMITDKSRVFVTPKVAIAVPLAVIELKPEESFTVAISQPQDVDIPFSWWVVEGQLTTGGENN</sequence>
<dbReference type="EMBL" id="LDXK01000004">
    <property type="protein sequence ID" value="KRT67315.1"/>
    <property type="molecule type" value="Genomic_DNA"/>
</dbReference>
<reference evidence="3 4" key="1">
    <citation type="submission" date="2015-05" db="EMBL/GenBank/DDBJ databases">
        <title>Critical biogeochemical functions in the subsurface are associated with bacteria from new phyla and little studied lineages.</title>
        <authorList>
            <person name="Hug L.A."/>
            <person name="Thomas B.C."/>
            <person name="Sharon I."/>
            <person name="Brown C.T."/>
            <person name="Sharma R."/>
            <person name="Hettich R.L."/>
            <person name="Wilkins M.J."/>
            <person name="Williams K.H."/>
            <person name="Singh A."/>
            <person name="Banfield J.F."/>
        </authorList>
    </citation>
    <scope>NUCLEOTIDE SEQUENCE [LARGE SCALE GENOMIC DNA]</scope>
    <source>
        <strain evidence="3">CSP1-7</strain>
    </source>
</reference>
<feature type="region of interest" description="Disordered" evidence="1">
    <location>
        <begin position="1214"/>
        <end position="1235"/>
    </location>
</feature>
<name>A0A0T5ZWX5_UNCKA</name>
<dbReference type="Proteomes" id="UP000051297">
    <property type="component" value="Unassembled WGS sequence"/>
</dbReference>
<feature type="region of interest" description="Disordered" evidence="1">
    <location>
        <begin position="1073"/>
        <end position="1097"/>
    </location>
</feature>
<feature type="compositionally biased region" description="Polar residues" evidence="1">
    <location>
        <begin position="3233"/>
        <end position="3252"/>
    </location>
</feature>
<dbReference type="STRING" id="1576480.XU08_C0004G0026"/>
<evidence type="ECO:0000256" key="1">
    <source>
        <dbReference type="SAM" id="MobiDB-lite"/>
    </source>
</evidence>
<evidence type="ECO:0000313" key="3">
    <source>
        <dbReference type="EMBL" id="KRT67315.1"/>
    </source>
</evidence>
<dbReference type="GO" id="GO:0003677">
    <property type="term" value="F:DNA binding"/>
    <property type="evidence" value="ECO:0007669"/>
    <property type="project" value="InterPro"/>
</dbReference>
<gene>
    <name evidence="3" type="ORF">XU08_C0004G0026</name>
</gene>
<dbReference type="InterPro" id="IPR000551">
    <property type="entry name" value="MerR-type_HTH_dom"/>
</dbReference>
<dbReference type="Pfam" id="PF13411">
    <property type="entry name" value="MerR_1"/>
    <property type="match status" value="1"/>
</dbReference>
<comment type="caution">
    <text evidence="3">The sequence shown here is derived from an EMBL/GenBank/DDBJ whole genome shotgun (WGS) entry which is preliminary data.</text>
</comment>
<dbReference type="InterPro" id="IPR009061">
    <property type="entry name" value="DNA-bd_dom_put_sf"/>
</dbReference>
<dbReference type="SUPFAM" id="SSF46955">
    <property type="entry name" value="Putative DNA-binding domain"/>
    <property type="match status" value="1"/>
</dbReference>
<feature type="region of interest" description="Disordered" evidence="1">
    <location>
        <begin position="3229"/>
        <end position="3278"/>
    </location>
</feature>